<name>A0ABP8WE49_9ACTN</name>
<evidence type="ECO:0000256" key="1">
    <source>
        <dbReference type="SAM" id="MobiDB-lite"/>
    </source>
</evidence>
<gene>
    <name evidence="3" type="ORF">GCM10023226_26140</name>
</gene>
<keyword evidence="4" id="KW-1185">Reference proteome</keyword>
<evidence type="ECO:0000313" key="4">
    <source>
        <dbReference type="Proteomes" id="UP001500621"/>
    </source>
</evidence>
<sequence>MCHPSAPGATPGPVHLRRATPDDERPLRQLWNLFRHDVSLCNGALPDADGLFRHERLDAALAGEPGWEAHLAVAGVHPVAFAVNRALERPEHVLTALFVVAAARRTGLGVTLARHAVGRHPGRWAVAFAPGNAAAAAFWPRFAAGWVLDPAGAHGPDHWVRFTVPPAAPGGRGGAVTDQARSTVTQAPPTRGRGAWVTVRGV</sequence>
<evidence type="ECO:0000259" key="2">
    <source>
        <dbReference type="PROSITE" id="PS51186"/>
    </source>
</evidence>
<evidence type="ECO:0000313" key="3">
    <source>
        <dbReference type="EMBL" id="GAA4687118.1"/>
    </source>
</evidence>
<feature type="domain" description="N-acetyltransferase" evidence="2">
    <location>
        <begin position="14"/>
        <end position="165"/>
    </location>
</feature>
<dbReference type="SUPFAM" id="SSF55729">
    <property type="entry name" value="Acyl-CoA N-acyltransferases (Nat)"/>
    <property type="match status" value="1"/>
</dbReference>
<dbReference type="PROSITE" id="PS51186">
    <property type="entry name" value="GNAT"/>
    <property type="match status" value="1"/>
</dbReference>
<reference evidence="4" key="1">
    <citation type="journal article" date="2019" name="Int. J. Syst. Evol. Microbiol.">
        <title>The Global Catalogue of Microorganisms (GCM) 10K type strain sequencing project: providing services to taxonomists for standard genome sequencing and annotation.</title>
        <authorList>
            <consortium name="The Broad Institute Genomics Platform"/>
            <consortium name="The Broad Institute Genome Sequencing Center for Infectious Disease"/>
            <person name="Wu L."/>
            <person name="Ma J."/>
        </authorList>
    </citation>
    <scope>NUCLEOTIDE SEQUENCE [LARGE SCALE GENOMIC DNA]</scope>
    <source>
        <strain evidence="4">JCM 18127</strain>
    </source>
</reference>
<dbReference type="EMBL" id="BAABIM010000002">
    <property type="protein sequence ID" value="GAA4687118.1"/>
    <property type="molecule type" value="Genomic_DNA"/>
</dbReference>
<dbReference type="InterPro" id="IPR016181">
    <property type="entry name" value="Acyl_CoA_acyltransferase"/>
</dbReference>
<dbReference type="Proteomes" id="UP001500621">
    <property type="component" value="Unassembled WGS sequence"/>
</dbReference>
<dbReference type="RefSeq" id="WP_345266484.1">
    <property type="nucleotide sequence ID" value="NZ_BAABIM010000002.1"/>
</dbReference>
<proteinExistence type="predicted"/>
<accession>A0ABP8WE49</accession>
<comment type="caution">
    <text evidence="3">The sequence shown here is derived from an EMBL/GenBank/DDBJ whole genome shotgun (WGS) entry which is preliminary data.</text>
</comment>
<feature type="region of interest" description="Disordered" evidence="1">
    <location>
        <begin position="1"/>
        <end position="21"/>
    </location>
</feature>
<dbReference type="InterPro" id="IPR000182">
    <property type="entry name" value="GNAT_dom"/>
</dbReference>
<protein>
    <recommendedName>
        <fullName evidence="2">N-acetyltransferase domain-containing protein</fullName>
    </recommendedName>
</protein>
<organism evidence="3 4">
    <name type="scientific">Nocardioides nanhaiensis</name>
    <dbReference type="NCBI Taxonomy" id="1476871"/>
    <lineage>
        <taxon>Bacteria</taxon>
        <taxon>Bacillati</taxon>
        <taxon>Actinomycetota</taxon>
        <taxon>Actinomycetes</taxon>
        <taxon>Propionibacteriales</taxon>
        <taxon>Nocardioidaceae</taxon>
        <taxon>Nocardioides</taxon>
    </lineage>
</organism>
<dbReference type="Gene3D" id="3.40.630.30">
    <property type="match status" value="1"/>
</dbReference>